<evidence type="ECO:0000256" key="7">
    <source>
        <dbReference type="ARBA" id="ARBA00023012"/>
    </source>
</evidence>
<keyword evidence="7" id="KW-0902">Two-component regulatory system</keyword>
<keyword evidence="4" id="KW-0547">Nucleotide-binding</keyword>
<dbReference type="AlphaFoldDB" id="A0A6B8RKH3"/>
<sequence>MLIVFIVLWLIAAVFLILDTKSIVMRWLSVFVFTGGCGALGAVLDNDLIPYITGLDTGHFMLPLLTQLKIICSLTCYYGLPYSYMMLALYYHSTLVSYRIRKQLAYFLLIPIAACLLFTPAYTLLYPITYSIVVWWVIPYLVAGSIIIALRQEVLPIQKQRHLITCMVLFPPVLAVAIFSYVFPAIGFLQMWRYNIWVLLFVVPYFVYSIIKNGFMGIQLFVEARKLDSTLKAITSGTALMNHSIKNDVGKMRLFGAKIRRQSLEAGHTELLADLQVMLSSTEHIYDLINNVHKHTKDESPVFSEVALAPLIQEVQDTISPYLEAYTVQVSVPTDAVIRADESQIKEMLANLLINATEAMPHGGFLTLLLTYIKKGFILEIKDTGKGISKNDLRKVLEPFYTTKGSSGYNFGLGLTYSYNVMKNHGGSLQISSELDKGTSIYLVFPKKA</sequence>
<evidence type="ECO:0000256" key="8">
    <source>
        <dbReference type="SAM" id="Phobius"/>
    </source>
</evidence>
<dbReference type="GO" id="GO:0004673">
    <property type="term" value="F:protein histidine kinase activity"/>
    <property type="evidence" value="ECO:0007669"/>
    <property type="project" value="UniProtKB-EC"/>
</dbReference>
<dbReference type="Proteomes" id="UP000426246">
    <property type="component" value="Chromosome"/>
</dbReference>
<accession>A0A6B8RKH3</accession>
<keyword evidence="11" id="KW-1185">Reference proteome</keyword>
<dbReference type="InterPro" id="IPR005467">
    <property type="entry name" value="His_kinase_dom"/>
</dbReference>
<evidence type="ECO:0000259" key="9">
    <source>
        <dbReference type="PROSITE" id="PS50109"/>
    </source>
</evidence>
<organism evidence="10 11">
    <name type="scientific">Paenibacillus psychroresistens</name>
    <dbReference type="NCBI Taxonomy" id="1778678"/>
    <lineage>
        <taxon>Bacteria</taxon>
        <taxon>Bacillati</taxon>
        <taxon>Bacillota</taxon>
        <taxon>Bacilli</taxon>
        <taxon>Bacillales</taxon>
        <taxon>Paenibacillaceae</taxon>
        <taxon>Paenibacillus</taxon>
    </lineage>
</organism>
<comment type="catalytic activity">
    <reaction evidence="1">
        <text>ATP + protein L-histidine = ADP + protein N-phospho-L-histidine.</text>
        <dbReference type="EC" id="2.7.13.3"/>
    </reaction>
</comment>
<dbReference type="GO" id="GO:0005524">
    <property type="term" value="F:ATP binding"/>
    <property type="evidence" value="ECO:0007669"/>
    <property type="project" value="UniProtKB-KW"/>
</dbReference>
<dbReference type="SUPFAM" id="SSF55874">
    <property type="entry name" value="ATPase domain of HSP90 chaperone/DNA topoisomerase II/histidine kinase"/>
    <property type="match status" value="1"/>
</dbReference>
<evidence type="ECO:0000256" key="2">
    <source>
        <dbReference type="ARBA" id="ARBA00012438"/>
    </source>
</evidence>
<dbReference type="SMART" id="SM00387">
    <property type="entry name" value="HATPase_c"/>
    <property type="match status" value="1"/>
</dbReference>
<dbReference type="PANTHER" id="PTHR43065:SF51">
    <property type="entry name" value="HISTIDINE KINASE"/>
    <property type="match status" value="1"/>
</dbReference>
<dbReference type="KEGG" id="ppsc:EHS13_14040"/>
<dbReference type="OrthoDB" id="9121833at2"/>
<feature type="transmembrane region" description="Helical" evidence="8">
    <location>
        <begin position="104"/>
        <end position="122"/>
    </location>
</feature>
<dbReference type="Pfam" id="PF02518">
    <property type="entry name" value="HATPase_c"/>
    <property type="match status" value="1"/>
</dbReference>
<keyword evidence="6" id="KW-0067">ATP-binding</keyword>
<name>A0A6B8RKH3_9BACL</name>
<feature type="domain" description="Histidine kinase" evidence="9">
    <location>
        <begin position="240"/>
        <end position="449"/>
    </location>
</feature>
<evidence type="ECO:0000256" key="6">
    <source>
        <dbReference type="ARBA" id="ARBA00022840"/>
    </source>
</evidence>
<evidence type="ECO:0000256" key="3">
    <source>
        <dbReference type="ARBA" id="ARBA00022679"/>
    </source>
</evidence>
<dbReference type="GO" id="GO:0000160">
    <property type="term" value="P:phosphorelay signal transduction system"/>
    <property type="evidence" value="ECO:0007669"/>
    <property type="project" value="UniProtKB-KW"/>
</dbReference>
<dbReference type="Gene3D" id="3.30.565.10">
    <property type="entry name" value="Histidine kinase-like ATPase, C-terminal domain"/>
    <property type="match status" value="1"/>
</dbReference>
<feature type="transmembrane region" description="Helical" evidence="8">
    <location>
        <begin position="194"/>
        <end position="211"/>
    </location>
</feature>
<dbReference type="RefSeq" id="WP_155700950.1">
    <property type="nucleotide sequence ID" value="NZ_CP034235.1"/>
</dbReference>
<feature type="transmembrane region" description="Helical" evidence="8">
    <location>
        <begin position="68"/>
        <end position="92"/>
    </location>
</feature>
<dbReference type="EMBL" id="CP034235">
    <property type="protein sequence ID" value="QGQ95916.1"/>
    <property type="molecule type" value="Genomic_DNA"/>
</dbReference>
<dbReference type="InterPro" id="IPR036890">
    <property type="entry name" value="HATPase_C_sf"/>
</dbReference>
<keyword evidence="8" id="KW-1133">Transmembrane helix</keyword>
<keyword evidence="8" id="KW-0812">Transmembrane</keyword>
<protein>
    <recommendedName>
        <fullName evidence="2">histidine kinase</fullName>
        <ecNumber evidence="2">2.7.13.3</ecNumber>
    </recommendedName>
</protein>
<feature type="transmembrane region" description="Helical" evidence="8">
    <location>
        <begin position="162"/>
        <end position="182"/>
    </location>
</feature>
<evidence type="ECO:0000256" key="1">
    <source>
        <dbReference type="ARBA" id="ARBA00000085"/>
    </source>
</evidence>
<dbReference type="InterPro" id="IPR003594">
    <property type="entry name" value="HATPase_dom"/>
</dbReference>
<evidence type="ECO:0000256" key="5">
    <source>
        <dbReference type="ARBA" id="ARBA00022777"/>
    </source>
</evidence>
<keyword evidence="3" id="KW-0808">Transferase</keyword>
<proteinExistence type="predicted"/>
<reference evidence="11" key="1">
    <citation type="submission" date="2018-11" db="EMBL/GenBank/DDBJ databases">
        <title>Complete genome sequence of Paenibacillus sp. ML311-T8.</title>
        <authorList>
            <person name="Nam Y.-D."/>
            <person name="Kang J."/>
            <person name="Chung W.-H."/>
            <person name="Park Y.S."/>
        </authorList>
    </citation>
    <scope>NUCLEOTIDE SEQUENCE [LARGE SCALE GENOMIC DNA]</scope>
    <source>
        <strain evidence="11">ML311-T8</strain>
    </source>
</reference>
<dbReference type="InterPro" id="IPR004358">
    <property type="entry name" value="Sig_transdc_His_kin-like_C"/>
</dbReference>
<gene>
    <name evidence="10" type="ORF">EHS13_14040</name>
</gene>
<evidence type="ECO:0000313" key="10">
    <source>
        <dbReference type="EMBL" id="QGQ95916.1"/>
    </source>
</evidence>
<evidence type="ECO:0000313" key="11">
    <source>
        <dbReference type="Proteomes" id="UP000426246"/>
    </source>
</evidence>
<dbReference type="PROSITE" id="PS50109">
    <property type="entry name" value="HIS_KIN"/>
    <property type="match status" value="1"/>
</dbReference>
<dbReference type="PRINTS" id="PR00344">
    <property type="entry name" value="BCTRLSENSOR"/>
</dbReference>
<dbReference type="PANTHER" id="PTHR43065">
    <property type="entry name" value="SENSOR HISTIDINE KINASE"/>
    <property type="match status" value="1"/>
</dbReference>
<dbReference type="EC" id="2.7.13.3" evidence="2"/>
<feature type="transmembrane region" description="Helical" evidence="8">
    <location>
        <begin position="128"/>
        <end position="150"/>
    </location>
</feature>
<keyword evidence="8" id="KW-0472">Membrane</keyword>
<evidence type="ECO:0000256" key="4">
    <source>
        <dbReference type="ARBA" id="ARBA00022741"/>
    </source>
</evidence>
<keyword evidence="5 10" id="KW-0418">Kinase</keyword>